<evidence type="ECO:0000313" key="2">
    <source>
        <dbReference type="EMBL" id="KAF7378533.1"/>
    </source>
</evidence>
<evidence type="ECO:0000256" key="1">
    <source>
        <dbReference type="SAM" id="MobiDB-lite"/>
    </source>
</evidence>
<comment type="caution">
    <text evidence="2">The sequence shown here is derived from an EMBL/GenBank/DDBJ whole genome shotgun (WGS) entry which is preliminary data.</text>
</comment>
<dbReference type="Proteomes" id="UP000617340">
    <property type="component" value="Unassembled WGS sequence"/>
</dbReference>
<organism evidence="2 3">
    <name type="scientific">Vespula germanica</name>
    <name type="common">German yellow jacket</name>
    <name type="synonym">Paravespula germanica</name>
    <dbReference type="NCBI Taxonomy" id="30212"/>
    <lineage>
        <taxon>Eukaryota</taxon>
        <taxon>Metazoa</taxon>
        <taxon>Ecdysozoa</taxon>
        <taxon>Arthropoda</taxon>
        <taxon>Hexapoda</taxon>
        <taxon>Insecta</taxon>
        <taxon>Pterygota</taxon>
        <taxon>Neoptera</taxon>
        <taxon>Endopterygota</taxon>
        <taxon>Hymenoptera</taxon>
        <taxon>Apocrita</taxon>
        <taxon>Aculeata</taxon>
        <taxon>Vespoidea</taxon>
        <taxon>Vespidae</taxon>
        <taxon>Vespinae</taxon>
        <taxon>Vespula</taxon>
    </lineage>
</organism>
<sequence length="82" mass="8952">MDRGKTSISRGAKNKTAQHPSDLFAFGSESSLWKNTDAKRPETDPADFVTPVKEAIDNYGSDKVIGIICAAIETSKNQRLKP</sequence>
<evidence type="ECO:0000313" key="3">
    <source>
        <dbReference type="Proteomes" id="UP000617340"/>
    </source>
</evidence>
<proteinExistence type="predicted"/>
<accession>A0A834IX89</accession>
<keyword evidence="3" id="KW-1185">Reference proteome</keyword>
<gene>
    <name evidence="2" type="ORF">HZH68_017183</name>
</gene>
<feature type="region of interest" description="Disordered" evidence="1">
    <location>
        <begin position="1"/>
        <end position="23"/>
    </location>
</feature>
<reference evidence="2" key="1">
    <citation type="journal article" date="2020" name="G3 (Bethesda)">
        <title>High-Quality Assemblies for Three Invasive Social Wasps from the &lt;i&gt;Vespula&lt;/i&gt; Genus.</title>
        <authorList>
            <person name="Harrop T.W.R."/>
            <person name="Guhlin J."/>
            <person name="McLaughlin G.M."/>
            <person name="Permina E."/>
            <person name="Stockwell P."/>
            <person name="Gilligan J."/>
            <person name="Le Lec M.F."/>
            <person name="Gruber M.A.M."/>
            <person name="Quinn O."/>
            <person name="Lovegrove M."/>
            <person name="Duncan E.J."/>
            <person name="Remnant E.J."/>
            <person name="Van Eeckhoven J."/>
            <person name="Graham B."/>
            <person name="Knapp R.A."/>
            <person name="Langford K.W."/>
            <person name="Kronenberg Z."/>
            <person name="Press M.O."/>
            <person name="Eacker S.M."/>
            <person name="Wilson-Rankin E.E."/>
            <person name="Purcell J."/>
            <person name="Lester P.J."/>
            <person name="Dearden P.K."/>
        </authorList>
    </citation>
    <scope>NUCLEOTIDE SEQUENCE</scope>
    <source>
        <strain evidence="2">Linc-1</strain>
    </source>
</reference>
<dbReference type="EMBL" id="JACSDZ010000053">
    <property type="protein sequence ID" value="KAF7378533.1"/>
    <property type="molecule type" value="Genomic_DNA"/>
</dbReference>
<name>A0A834IX89_VESGE</name>
<protein>
    <submittedName>
        <fullName evidence="2">Uncharacterized protein</fullName>
    </submittedName>
</protein>
<dbReference type="AlphaFoldDB" id="A0A834IX89"/>